<name>A0A1G9QE60_9GAMM</name>
<dbReference type="Proteomes" id="UP000198654">
    <property type="component" value="Unassembled WGS sequence"/>
</dbReference>
<protein>
    <submittedName>
        <fullName evidence="2">Ribosomal protein S18 acetylase RimI</fullName>
    </submittedName>
</protein>
<dbReference type="Gene3D" id="3.40.630.30">
    <property type="match status" value="1"/>
</dbReference>
<proteinExistence type="predicted"/>
<dbReference type="SUPFAM" id="SSF55729">
    <property type="entry name" value="Acyl-CoA N-acyltransferases (Nat)"/>
    <property type="match status" value="1"/>
</dbReference>
<evidence type="ECO:0000259" key="1">
    <source>
        <dbReference type="PROSITE" id="PS51186"/>
    </source>
</evidence>
<dbReference type="Pfam" id="PF12568">
    <property type="entry name" value="PanZ"/>
    <property type="match status" value="1"/>
</dbReference>
<dbReference type="InterPro" id="IPR016181">
    <property type="entry name" value="Acyl_CoA_acyltransferase"/>
</dbReference>
<keyword evidence="2" id="KW-0687">Ribonucleoprotein</keyword>
<reference evidence="2 3" key="1">
    <citation type="submission" date="2016-10" db="EMBL/GenBank/DDBJ databases">
        <authorList>
            <person name="de Groot N.N."/>
        </authorList>
    </citation>
    <scope>NUCLEOTIDE SEQUENCE [LARGE SCALE GENOMIC DNA]</scope>
    <source>
        <strain evidence="2 3">DSM 14789</strain>
    </source>
</reference>
<dbReference type="STRING" id="119000.SAMN05661010_03351"/>
<dbReference type="GO" id="GO:0005840">
    <property type="term" value="C:ribosome"/>
    <property type="evidence" value="ECO:0007669"/>
    <property type="project" value="UniProtKB-KW"/>
</dbReference>
<dbReference type="GO" id="GO:0016747">
    <property type="term" value="F:acyltransferase activity, transferring groups other than amino-acyl groups"/>
    <property type="evidence" value="ECO:0007669"/>
    <property type="project" value="InterPro"/>
</dbReference>
<organism evidence="2 3">
    <name type="scientific">Modicisalibacter muralis</name>
    <dbReference type="NCBI Taxonomy" id="119000"/>
    <lineage>
        <taxon>Bacteria</taxon>
        <taxon>Pseudomonadati</taxon>
        <taxon>Pseudomonadota</taxon>
        <taxon>Gammaproteobacteria</taxon>
        <taxon>Oceanospirillales</taxon>
        <taxon>Halomonadaceae</taxon>
        <taxon>Modicisalibacter</taxon>
    </lineage>
</organism>
<feature type="domain" description="N-acetyltransferase" evidence="1">
    <location>
        <begin position="3"/>
        <end position="150"/>
    </location>
</feature>
<sequence>MPVTLEEIDHARWTADAQANVDLSRIYQDAPPDRLPLAVEDFVRAHLESGGVFCCALFNDRLLGAVRVYKEPGAWWLSHFCVRKTTRRRGVGSRLLALVAETAREGNSALRVEASHLQMEDQLLLARLGYRLEVSGSYFELNPLASGGCQ</sequence>
<evidence type="ECO:0000313" key="2">
    <source>
        <dbReference type="EMBL" id="SDM09374.1"/>
    </source>
</evidence>
<dbReference type="AlphaFoldDB" id="A0A1G9QE60"/>
<dbReference type="OrthoDB" id="5736859at2"/>
<dbReference type="InterPro" id="IPR000182">
    <property type="entry name" value="GNAT_dom"/>
</dbReference>
<dbReference type="PROSITE" id="PS51186">
    <property type="entry name" value="GNAT"/>
    <property type="match status" value="1"/>
</dbReference>
<dbReference type="CDD" id="cd04301">
    <property type="entry name" value="NAT_SF"/>
    <property type="match status" value="1"/>
</dbReference>
<accession>A0A1G9QE60</accession>
<dbReference type="RefSeq" id="WP_089730412.1">
    <property type="nucleotide sequence ID" value="NZ_FNGI01000011.1"/>
</dbReference>
<gene>
    <name evidence="2" type="ORF">SAMN05661010_03351</name>
</gene>
<keyword evidence="3" id="KW-1185">Reference proteome</keyword>
<keyword evidence="2" id="KW-0689">Ribosomal protein</keyword>
<evidence type="ECO:0000313" key="3">
    <source>
        <dbReference type="Proteomes" id="UP000198654"/>
    </source>
</evidence>
<dbReference type="EMBL" id="FNGI01000011">
    <property type="protein sequence ID" value="SDM09374.1"/>
    <property type="molecule type" value="Genomic_DNA"/>
</dbReference>
<dbReference type="InterPro" id="IPR040448">
    <property type="entry name" value="PanZ_GNAT"/>
</dbReference>